<sequence length="311" mass="37135">MGNIITRKYIGLPEEYWHKQNFCWYMHDANNTLGIEIFNAILADMCNFIYESLNTIENGKITVSLALLRKPFRDNLLYLEWLLADPKEFINMVNNQDIEKYAIEKISKDKKINIIKSAIEKLDNQEYFSSMDEIFYYDLRYNYKPEYSLQRVWNKASHLVTTGNHIKSNEFNFIFSGQEDDLDLIDCYYNQVPHLLFYTYNIVIKLYNTFIRETSDATKIYNNHLILYKFCDLIDTVIPQDYFNEEMKILLSFPCENCKKIIRIDLFSNEFNGFRNGWGFTCPECGSDVGTCKYIFWEDYKEKNMHLKIVK</sequence>
<dbReference type="RefSeq" id="WP_039631302.1">
    <property type="nucleotide sequence ID" value="NZ_AYSO01000014.1"/>
</dbReference>
<protein>
    <submittedName>
        <fullName evidence="1">Uncharacterized protein</fullName>
    </submittedName>
</protein>
<comment type="caution">
    <text evidence="1">The sequence shown here is derived from an EMBL/GenBank/DDBJ whole genome shotgun (WGS) entry which is preliminary data.</text>
</comment>
<evidence type="ECO:0000313" key="2">
    <source>
        <dbReference type="Proteomes" id="UP000031366"/>
    </source>
</evidence>
<dbReference type="OrthoDB" id="9800361at2"/>
<name>A0A0C1U4B7_9CLOT</name>
<proteinExistence type="predicted"/>
<dbReference type="AlphaFoldDB" id="A0A0C1U4B7"/>
<organism evidence="1 2">
    <name type="scientific">Clostridium argentinense CDC 2741</name>
    <dbReference type="NCBI Taxonomy" id="1418104"/>
    <lineage>
        <taxon>Bacteria</taxon>
        <taxon>Bacillati</taxon>
        <taxon>Bacillota</taxon>
        <taxon>Clostridia</taxon>
        <taxon>Eubacteriales</taxon>
        <taxon>Clostridiaceae</taxon>
        <taxon>Clostridium</taxon>
    </lineage>
</organism>
<keyword evidence="2" id="KW-1185">Reference proteome</keyword>
<accession>A0A0C1U4B7</accession>
<dbReference type="Proteomes" id="UP000031366">
    <property type="component" value="Unassembled WGS sequence"/>
</dbReference>
<reference evidence="1 2" key="1">
    <citation type="journal article" date="2015" name="Infect. Genet. Evol.">
        <title>Genomic sequences of six botulinum neurotoxin-producing strains representing three clostridial species illustrate the mobility and diversity of botulinum neurotoxin genes.</title>
        <authorList>
            <person name="Smith T.J."/>
            <person name="Hill K.K."/>
            <person name="Xie G."/>
            <person name="Foley B.T."/>
            <person name="Williamson C.H."/>
            <person name="Foster J.T."/>
            <person name="Johnson S.L."/>
            <person name="Chertkov O."/>
            <person name="Teshima H."/>
            <person name="Gibbons H.S."/>
            <person name="Johnsky L.A."/>
            <person name="Karavis M.A."/>
            <person name="Smith L.A."/>
        </authorList>
    </citation>
    <scope>NUCLEOTIDE SEQUENCE [LARGE SCALE GENOMIC DNA]</scope>
    <source>
        <strain evidence="1 2">CDC 2741</strain>
    </source>
</reference>
<evidence type="ECO:0000313" key="1">
    <source>
        <dbReference type="EMBL" id="KIE47634.1"/>
    </source>
</evidence>
<dbReference type="EMBL" id="AYSO01000014">
    <property type="protein sequence ID" value="KIE47634.1"/>
    <property type="molecule type" value="Genomic_DNA"/>
</dbReference>
<gene>
    <name evidence="1" type="ORF">U732_2962</name>
</gene>